<dbReference type="PANTHER" id="PTHR43415:SF3">
    <property type="entry name" value="GNAT-FAMILY ACETYLTRANSFERASE"/>
    <property type="match status" value="1"/>
</dbReference>
<comment type="caution">
    <text evidence="2">The sequence shown here is derived from an EMBL/GenBank/DDBJ whole genome shotgun (WGS) entry which is preliminary data.</text>
</comment>
<dbReference type="GO" id="GO:0016747">
    <property type="term" value="F:acyltransferase activity, transferring groups other than amino-acyl groups"/>
    <property type="evidence" value="ECO:0007669"/>
    <property type="project" value="InterPro"/>
</dbReference>
<dbReference type="PANTHER" id="PTHR43415">
    <property type="entry name" value="SPERMIDINE N(1)-ACETYLTRANSFERASE"/>
    <property type="match status" value="1"/>
</dbReference>
<evidence type="ECO:0000313" key="2">
    <source>
        <dbReference type="EMBL" id="EFC91259.1"/>
    </source>
</evidence>
<gene>
    <name evidence="2" type="ORF">Dpep_1233</name>
</gene>
<dbReference type="eggNOG" id="COG1670">
    <property type="taxonomic scope" value="Bacteria"/>
</dbReference>
<dbReference type="CDD" id="cd04301">
    <property type="entry name" value="NAT_SF"/>
    <property type="match status" value="1"/>
</dbReference>
<evidence type="ECO:0000313" key="3">
    <source>
        <dbReference type="Proteomes" id="UP000006427"/>
    </source>
</evidence>
<evidence type="ECO:0000259" key="1">
    <source>
        <dbReference type="PROSITE" id="PS51186"/>
    </source>
</evidence>
<feature type="domain" description="N-acetyltransferase" evidence="1">
    <location>
        <begin position="1"/>
        <end position="110"/>
    </location>
</feature>
<sequence>MIADRKTLAYIGQIDFHVIDWKNRSARIALVVGTPGNRGKGYGSEALNTLVDYGFRFMNLHRMDLLVREDNLSARRCYEKCGFVEEGRMREAIFRDGRYLDMIVMSILEG</sequence>
<name>D2Z712_9BACT</name>
<dbReference type="InterPro" id="IPR000182">
    <property type="entry name" value="GNAT_dom"/>
</dbReference>
<dbReference type="SUPFAM" id="SSF55729">
    <property type="entry name" value="Acyl-CoA N-acyltransferases (Nat)"/>
    <property type="match status" value="1"/>
</dbReference>
<dbReference type="Gene3D" id="3.40.630.30">
    <property type="match status" value="1"/>
</dbReference>
<keyword evidence="3" id="KW-1185">Reference proteome</keyword>
<dbReference type="STRING" id="469381.Dpep_1233"/>
<proteinExistence type="predicted"/>
<dbReference type="PaxDb" id="469381-Dpep_1233"/>
<dbReference type="RefSeq" id="WP_005660551.1">
    <property type="nucleotide sequence ID" value="NZ_ABTR02000001.1"/>
</dbReference>
<reference evidence="2 3" key="1">
    <citation type="journal article" date="2010" name="Stand. Genomic Sci.">
        <title>Permanent draft genome sequence of Dethiosulfovibrio peptidovorans type strain (SEBR 4207).</title>
        <authorList>
            <person name="Labutti K."/>
            <person name="Mayilraj S."/>
            <person name="Clum A."/>
            <person name="Lucas S."/>
            <person name="Glavina Del Rio T."/>
            <person name="Nolan M."/>
            <person name="Tice H."/>
            <person name="Cheng J.F."/>
            <person name="Pitluck S."/>
            <person name="Liolios K."/>
            <person name="Ivanova N."/>
            <person name="Mavromatis K."/>
            <person name="Mikhailova N."/>
            <person name="Pati A."/>
            <person name="Goodwin L."/>
            <person name="Chen A."/>
            <person name="Palaniappan K."/>
            <person name="Land M."/>
            <person name="Hauser L."/>
            <person name="Chang Y.J."/>
            <person name="Jeffries C.D."/>
            <person name="Rohde M."/>
            <person name="Spring S."/>
            <person name="Goker M."/>
            <person name="Woyke T."/>
            <person name="Bristow J."/>
            <person name="Eisen J.A."/>
            <person name="Markowitz V."/>
            <person name="Hugenholtz P."/>
            <person name="Kyrpides N.C."/>
            <person name="Klenk H.P."/>
            <person name="Lapidus A."/>
        </authorList>
    </citation>
    <scope>NUCLEOTIDE SEQUENCE [LARGE SCALE GENOMIC DNA]</scope>
    <source>
        <strain evidence="2 3">DSM 11002</strain>
    </source>
</reference>
<protein>
    <submittedName>
        <fullName evidence="2">GCN5-related N-acetyltransferase</fullName>
    </submittedName>
</protein>
<dbReference type="InterPro" id="IPR016181">
    <property type="entry name" value="Acyl_CoA_acyltransferase"/>
</dbReference>
<dbReference type="EMBL" id="ABTR02000001">
    <property type="protein sequence ID" value="EFC91259.1"/>
    <property type="molecule type" value="Genomic_DNA"/>
</dbReference>
<organism evidence="2 3">
    <name type="scientific">Dethiosulfovibrio peptidovorans DSM 11002</name>
    <dbReference type="NCBI Taxonomy" id="469381"/>
    <lineage>
        <taxon>Bacteria</taxon>
        <taxon>Thermotogati</taxon>
        <taxon>Synergistota</taxon>
        <taxon>Synergistia</taxon>
        <taxon>Synergistales</taxon>
        <taxon>Dethiosulfovibrionaceae</taxon>
        <taxon>Dethiosulfovibrio</taxon>
    </lineage>
</organism>
<dbReference type="PROSITE" id="PS51186">
    <property type="entry name" value="GNAT"/>
    <property type="match status" value="1"/>
</dbReference>
<dbReference type="Proteomes" id="UP000006427">
    <property type="component" value="Unassembled WGS sequence"/>
</dbReference>
<dbReference type="AlphaFoldDB" id="D2Z712"/>
<accession>D2Z712</accession>
<dbReference type="Pfam" id="PF13302">
    <property type="entry name" value="Acetyltransf_3"/>
    <property type="match status" value="1"/>
</dbReference>